<evidence type="ECO:0000313" key="3">
    <source>
        <dbReference type="Proteomes" id="UP000078541"/>
    </source>
</evidence>
<evidence type="ECO:0000256" key="1">
    <source>
        <dbReference type="SAM" id="MobiDB-lite"/>
    </source>
</evidence>
<dbReference type="EMBL" id="KQ981606">
    <property type="protein sequence ID" value="KYN39499.1"/>
    <property type="molecule type" value="Genomic_DNA"/>
</dbReference>
<gene>
    <name evidence="2" type="ORF">ALC56_05992</name>
</gene>
<organism evidence="2 3">
    <name type="scientific">Trachymyrmex septentrionalis</name>
    <dbReference type="NCBI Taxonomy" id="34720"/>
    <lineage>
        <taxon>Eukaryota</taxon>
        <taxon>Metazoa</taxon>
        <taxon>Ecdysozoa</taxon>
        <taxon>Arthropoda</taxon>
        <taxon>Hexapoda</taxon>
        <taxon>Insecta</taxon>
        <taxon>Pterygota</taxon>
        <taxon>Neoptera</taxon>
        <taxon>Endopterygota</taxon>
        <taxon>Hymenoptera</taxon>
        <taxon>Apocrita</taxon>
        <taxon>Aculeata</taxon>
        <taxon>Formicoidea</taxon>
        <taxon>Formicidae</taxon>
        <taxon>Myrmicinae</taxon>
        <taxon>Trachymyrmex</taxon>
    </lineage>
</organism>
<dbReference type="Proteomes" id="UP000078541">
    <property type="component" value="Unassembled WGS sequence"/>
</dbReference>
<feature type="compositionally biased region" description="Basic and acidic residues" evidence="1">
    <location>
        <begin position="55"/>
        <end position="78"/>
    </location>
</feature>
<protein>
    <submittedName>
        <fullName evidence="2">Uncharacterized protein</fullName>
    </submittedName>
</protein>
<proteinExistence type="predicted"/>
<keyword evidence="3" id="KW-1185">Reference proteome</keyword>
<feature type="region of interest" description="Disordered" evidence="1">
    <location>
        <begin position="1"/>
        <end position="78"/>
    </location>
</feature>
<sequence>MTAMKTAEAWARRMKKGTDRRRRRNKRTEAKAGRVRLGGDRGRRGGGSGGNGGSRRNEEPKEAHGIHEGWADRQGEVR</sequence>
<feature type="compositionally biased region" description="Basic and acidic residues" evidence="1">
    <location>
        <begin position="27"/>
        <end position="43"/>
    </location>
</feature>
<accession>A0A195FHL7</accession>
<name>A0A195FHL7_9HYME</name>
<dbReference type="AlphaFoldDB" id="A0A195FHL7"/>
<evidence type="ECO:0000313" key="2">
    <source>
        <dbReference type="EMBL" id="KYN39499.1"/>
    </source>
</evidence>
<feature type="compositionally biased region" description="Basic residues" evidence="1">
    <location>
        <begin position="12"/>
        <end position="26"/>
    </location>
</feature>
<reference evidence="2 3" key="1">
    <citation type="submission" date="2016-03" db="EMBL/GenBank/DDBJ databases">
        <title>Trachymyrmex septentrionalis WGS genome.</title>
        <authorList>
            <person name="Nygaard S."/>
            <person name="Hu H."/>
            <person name="Boomsma J."/>
            <person name="Zhang G."/>
        </authorList>
    </citation>
    <scope>NUCLEOTIDE SEQUENCE [LARGE SCALE GENOMIC DNA]</scope>
    <source>
        <strain evidence="2">Tsep2-gDNA-1</strain>
        <tissue evidence="2">Whole body</tissue>
    </source>
</reference>